<gene>
    <name evidence="1" type="ORF">BV25DRAFT_1955777</name>
</gene>
<evidence type="ECO:0000313" key="2">
    <source>
        <dbReference type="Proteomes" id="UP000814140"/>
    </source>
</evidence>
<sequence length="410" mass="45161">MPLRPSYGPTGETSEEILFEKTFLISGYLTALGYGIQLVLYAQCVRILCRTSPLSRNALFLISYITVLCAMNTVWTGTSAYSLQATFIDNRNYPGGPYGFLLVEFSLPFNVVCLASYIIGNVMADALLLWRCRVIWRASAGENADLVMIVPVLTIFASLATGIIYAIDTSSPVGFFGRITINMGTVFFAISLSLNIMLTLMIVVRLWSYQRKSRDVFGPRFGRKYTSFSTMFIESAAMYAICSVLLLVTYSIGHPINQIFLGLSPSVQMIANYLIIYRVAQGRAWTEDTITNPDANISFSSFHRRTDHMSHLSTNKSPRISHLGGLTVVTTPLHDWKRNAVSTGSRMDVGAHGLDEGAFAQAVAYYTSSIAEGNLDNYIVCGRDTLVILGERKDALQESLAALAHADCEG</sequence>
<name>A0ACB8SW86_9AGAM</name>
<reference evidence="1" key="1">
    <citation type="submission" date="2021-03" db="EMBL/GenBank/DDBJ databases">
        <authorList>
            <consortium name="DOE Joint Genome Institute"/>
            <person name="Ahrendt S."/>
            <person name="Looney B.P."/>
            <person name="Miyauchi S."/>
            <person name="Morin E."/>
            <person name="Drula E."/>
            <person name="Courty P.E."/>
            <person name="Chicoki N."/>
            <person name="Fauchery L."/>
            <person name="Kohler A."/>
            <person name="Kuo A."/>
            <person name="Labutti K."/>
            <person name="Pangilinan J."/>
            <person name="Lipzen A."/>
            <person name="Riley R."/>
            <person name="Andreopoulos W."/>
            <person name="He G."/>
            <person name="Johnson J."/>
            <person name="Barry K.W."/>
            <person name="Grigoriev I.V."/>
            <person name="Nagy L."/>
            <person name="Hibbett D."/>
            <person name="Henrissat B."/>
            <person name="Matheny P.B."/>
            <person name="Labbe J."/>
            <person name="Martin F."/>
        </authorList>
    </citation>
    <scope>NUCLEOTIDE SEQUENCE</scope>
    <source>
        <strain evidence="1">HHB10654</strain>
    </source>
</reference>
<comment type="caution">
    <text evidence="1">The sequence shown here is derived from an EMBL/GenBank/DDBJ whole genome shotgun (WGS) entry which is preliminary data.</text>
</comment>
<keyword evidence="2" id="KW-1185">Reference proteome</keyword>
<organism evidence="1 2">
    <name type="scientific">Artomyces pyxidatus</name>
    <dbReference type="NCBI Taxonomy" id="48021"/>
    <lineage>
        <taxon>Eukaryota</taxon>
        <taxon>Fungi</taxon>
        <taxon>Dikarya</taxon>
        <taxon>Basidiomycota</taxon>
        <taxon>Agaricomycotina</taxon>
        <taxon>Agaricomycetes</taxon>
        <taxon>Russulales</taxon>
        <taxon>Auriscalpiaceae</taxon>
        <taxon>Artomyces</taxon>
    </lineage>
</organism>
<accession>A0ACB8SW86</accession>
<proteinExistence type="predicted"/>
<dbReference type="Proteomes" id="UP000814140">
    <property type="component" value="Unassembled WGS sequence"/>
</dbReference>
<dbReference type="EMBL" id="MU277219">
    <property type="protein sequence ID" value="KAI0060432.1"/>
    <property type="molecule type" value="Genomic_DNA"/>
</dbReference>
<reference evidence="1" key="2">
    <citation type="journal article" date="2022" name="New Phytol.">
        <title>Evolutionary transition to the ectomycorrhizal habit in the genomes of a hyperdiverse lineage of mushroom-forming fungi.</title>
        <authorList>
            <person name="Looney B."/>
            <person name="Miyauchi S."/>
            <person name="Morin E."/>
            <person name="Drula E."/>
            <person name="Courty P.E."/>
            <person name="Kohler A."/>
            <person name="Kuo A."/>
            <person name="LaButti K."/>
            <person name="Pangilinan J."/>
            <person name="Lipzen A."/>
            <person name="Riley R."/>
            <person name="Andreopoulos W."/>
            <person name="He G."/>
            <person name="Johnson J."/>
            <person name="Nolan M."/>
            <person name="Tritt A."/>
            <person name="Barry K.W."/>
            <person name="Grigoriev I.V."/>
            <person name="Nagy L.G."/>
            <person name="Hibbett D."/>
            <person name="Henrissat B."/>
            <person name="Matheny P.B."/>
            <person name="Labbe J."/>
            <person name="Martin F.M."/>
        </authorList>
    </citation>
    <scope>NUCLEOTIDE SEQUENCE</scope>
    <source>
        <strain evidence="1">HHB10654</strain>
    </source>
</reference>
<protein>
    <submittedName>
        <fullName evidence="1">Uncharacterized protein</fullName>
    </submittedName>
</protein>
<evidence type="ECO:0000313" key="1">
    <source>
        <dbReference type="EMBL" id="KAI0060432.1"/>
    </source>
</evidence>